<dbReference type="RefSeq" id="XP_050934065.1">
    <property type="nucleotide sequence ID" value="XM_051078108.1"/>
</dbReference>
<dbReference type="Gene3D" id="3.30.40.10">
    <property type="entry name" value="Zinc/RING finger domain, C3HC4 (zinc finger)"/>
    <property type="match status" value="1"/>
</dbReference>
<feature type="region of interest" description="Disordered" evidence="5">
    <location>
        <begin position="420"/>
        <end position="453"/>
    </location>
</feature>
<dbReference type="Pfam" id="PF13445">
    <property type="entry name" value="zf-RING_UBOX"/>
    <property type="match status" value="1"/>
</dbReference>
<dbReference type="AlphaFoldDB" id="A0AAJ8DWV3"/>
<dbReference type="InterPro" id="IPR001841">
    <property type="entry name" value="Znf_RING"/>
</dbReference>
<dbReference type="InterPro" id="IPR000315">
    <property type="entry name" value="Znf_B-box"/>
</dbReference>
<dbReference type="SUPFAM" id="SSF57850">
    <property type="entry name" value="RING/U-box"/>
    <property type="match status" value="1"/>
</dbReference>
<protein>
    <submittedName>
        <fullName evidence="9">E3 ubiquitin-protein ligase TRIM35-like isoform X2</fullName>
    </submittedName>
</protein>
<evidence type="ECO:0000259" key="7">
    <source>
        <dbReference type="PROSITE" id="PS50119"/>
    </source>
</evidence>
<dbReference type="SMART" id="SM00184">
    <property type="entry name" value="RING"/>
    <property type="match status" value="1"/>
</dbReference>
<evidence type="ECO:0000256" key="1">
    <source>
        <dbReference type="ARBA" id="ARBA00022723"/>
    </source>
</evidence>
<evidence type="ECO:0000256" key="5">
    <source>
        <dbReference type="SAM" id="MobiDB-lite"/>
    </source>
</evidence>
<dbReference type="InterPro" id="IPR050143">
    <property type="entry name" value="TRIM/RBCC"/>
</dbReference>
<feature type="domain" description="B box-type" evidence="7">
    <location>
        <begin position="83"/>
        <end position="124"/>
    </location>
</feature>
<proteinExistence type="predicted"/>
<name>A0AAJ8DWV3_LATCA</name>
<dbReference type="Proteomes" id="UP000694890">
    <property type="component" value="Linkage group LG19"/>
</dbReference>
<accession>A0AAJ8DWV3</accession>
<dbReference type="SMART" id="SM00336">
    <property type="entry name" value="BBOX"/>
    <property type="match status" value="1"/>
</dbReference>
<dbReference type="SUPFAM" id="SSF57845">
    <property type="entry name" value="B-box zinc-binding domain"/>
    <property type="match status" value="1"/>
</dbReference>
<sequence>MMASRSVENLHCPVCNEIFQDPVLLSCGHSFCRACWHQCWTRGAFNCPVCKARSSLYNPPQNLALRNPCKNILREKTRRSSAGSAALCSLHSEELKLFCLDHQQPVCVVCLHSETHKNHSFRPIDEAAWDYRAILRELLKPLQEKLKLFIDIKGNSDQKEKYIEVQAQDTEKQIKDVFSMLQTFLQNEEQRRIAALRMEKQQKTQMIKNKSEALRREIQTLSDTVRATEKVLRAEDVSFLQRYKTAAETVQYFPLNDLQPTPGVQIDMDKHLNNLHFNILDRMKMEVTNTLGPQTADPEPIVTALGHSLASNLRLDGSGGISYPTPSTEIIQYTHNHIEMQTMSNPSIQPAQPLSVSPIQPAQPFSVSPIQAVQPLSVSPIQPAQPFSVSQIQAVQPLSVSPFRQTTIHTQLTCMSLDCGRKPETQREPMQAQGAHRKGPRIRVQTRNPLSVT</sequence>
<dbReference type="GeneID" id="108901628"/>
<dbReference type="PROSITE" id="PS50089">
    <property type="entry name" value="ZF_RING_2"/>
    <property type="match status" value="1"/>
</dbReference>
<evidence type="ECO:0000256" key="3">
    <source>
        <dbReference type="ARBA" id="ARBA00022833"/>
    </source>
</evidence>
<keyword evidence="3" id="KW-0862">Zinc</keyword>
<dbReference type="Pfam" id="PF00643">
    <property type="entry name" value="zf-B_box"/>
    <property type="match status" value="1"/>
</dbReference>
<evidence type="ECO:0000256" key="2">
    <source>
        <dbReference type="ARBA" id="ARBA00022771"/>
    </source>
</evidence>
<dbReference type="Gene3D" id="3.30.160.60">
    <property type="entry name" value="Classic Zinc Finger"/>
    <property type="match status" value="1"/>
</dbReference>
<reference evidence="9" key="1">
    <citation type="submission" date="2025-08" db="UniProtKB">
        <authorList>
            <consortium name="RefSeq"/>
        </authorList>
    </citation>
    <scope>IDENTIFICATION</scope>
    <source>
        <tissue evidence="9">Brain</tissue>
    </source>
</reference>
<dbReference type="InterPro" id="IPR027370">
    <property type="entry name" value="Znf-RING_euk"/>
</dbReference>
<dbReference type="PANTHER" id="PTHR24103">
    <property type="entry name" value="E3 UBIQUITIN-PROTEIN LIGASE TRIM"/>
    <property type="match status" value="1"/>
</dbReference>
<evidence type="ECO:0000313" key="9">
    <source>
        <dbReference type="RefSeq" id="XP_050934065.1"/>
    </source>
</evidence>
<evidence type="ECO:0000259" key="6">
    <source>
        <dbReference type="PROSITE" id="PS50089"/>
    </source>
</evidence>
<keyword evidence="2 4" id="KW-0863">Zinc-finger</keyword>
<gene>
    <name evidence="9" type="primary">LOC108901628</name>
</gene>
<feature type="domain" description="RING-type" evidence="6">
    <location>
        <begin position="12"/>
        <end position="51"/>
    </location>
</feature>
<organism evidence="8 9">
    <name type="scientific">Lates calcarifer</name>
    <name type="common">Barramundi</name>
    <name type="synonym">Holocentrus calcarifer</name>
    <dbReference type="NCBI Taxonomy" id="8187"/>
    <lineage>
        <taxon>Eukaryota</taxon>
        <taxon>Metazoa</taxon>
        <taxon>Chordata</taxon>
        <taxon>Craniata</taxon>
        <taxon>Vertebrata</taxon>
        <taxon>Euteleostomi</taxon>
        <taxon>Actinopterygii</taxon>
        <taxon>Neopterygii</taxon>
        <taxon>Teleostei</taxon>
        <taxon>Neoteleostei</taxon>
        <taxon>Acanthomorphata</taxon>
        <taxon>Carangaria</taxon>
        <taxon>Carangaria incertae sedis</taxon>
        <taxon>Centropomidae</taxon>
        <taxon>Lates</taxon>
    </lineage>
</organism>
<keyword evidence="1" id="KW-0479">Metal-binding</keyword>
<evidence type="ECO:0000256" key="4">
    <source>
        <dbReference type="PROSITE-ProRule" id="PRU00024"/>
    </source>
</evidence>
<dbReference type="InterPro" id="IPR013083">
    <property type="entry name" value="Znf_RING/FYVE/PHD"/>
</dbReference>
<dbReference type="GO" id="GO:0008270">
    <property type="term" value="F:zinc ion binding"/>
    <property type="evidence" value="ECO:0007669"/>
    <property type="project" value="UniProtKB-KW"/>
</dbReference>
<dbReference type="PROSITE" id="PS50119">
    <property type="entry name" value="ZF_BBOX"/>
    <property type="match status" value="1"/>
</dbReference>
<evidence type="ECO:0000313" key="8">
    <source>
        <dbReference type="Proteomes" id="UP000694890"/>
    </source>
</evidence>